<sequence length="110" mass="13015">MILPWFITTILVCISIYFIVMTYYYKALLEKERVSKTLLNNNFSDTEVVMRKLQTQLQRSFGNIDILNDELDKAKNELTSLRTRNSQYRMENNKLSSKIKELEAKIESLL</sequence>
<evidence type="ECO:0000313" key="3">
    <source>
        <dbReference type="EMBL" id="MBZ7987086.1"/>
    </source>
</evidence>
<evidence type="ECO:0000256" key="2">
    <source>
        <dbReference type="SAM" id="Phobius"/>
    </source>
</evidence>
<gene>
    <name evidence="3" type="ORF">AVCANL283_02990</name>
</gene>
<name>A0ABS7WQQ3_9BACT</name>
<dbReference type="RefSeq" id="WP_172233391.1">
    <property type="nucleotide sequence ID" value="NZ_CP035946.1"/>
</dbReference>
<evidence type="ECO:0000313" key="4">
    <source>
        <dbReference type="Proteomes" id="UP000786183"/>
    </source>
</evidence>
<feature type="transmembrane region" description="Helical" evidence="2">
    <location>
        <begin position="6"/>
        <end position="25"/>
    </location>
</feature>
<feature type="coiled-coil region" evidence="1">
    <location>
        <begin position="50"/>
        <end position="105"/>
    </location>
</feature>
<evidence type="ECO:0000256" key="1">
    <source>
        <dbReference type="SAM" id="Coils"/>
    </source>
</evidence>
<organism evidence="3 4">
    <name type="scientific">Campylobacter canadensis</name>
    <dbReference type="NCBI Taxonomy" id="449520"/>
    <lineage>
        <taxon>Bacteria</taxon>
        <taxon>Pseudomonadati</taxon>
        <taxon>Campylobacterota</taxon>
        <taxon>Epsilonproteobacteria</taxon>
        <taxon>Campylobacterales</taxon>
        <taxon>Campylobacteraceae</taxon>
        <taxon>Campylobacter</taxon>
    </lineage>
</organism>
<dbReference type="Proteomes" id="UP000786183">
    <property type="component" value="Unassembled WGS sequence"/>
</dbReference>
<dbReference type="EMBL" id="JACGBB010000004">
    <property type="protein sequence ID" value="MBZ7987086.1"/>
    <property type="molecule type" value="Genomic_DNA"/>
</dbReference>
<keyword evidence="1" id="KW-0175">Coiled coil</keyword>
<proteinExistence type="predicted"/>
<keyword evidence="2" id="KW-1133">Transmembrane helix</keyword>
<accession>A0ABS7WQQ3</accession>
<reference evidence="3 4" key="1">
    <citation type="submission" date="2020-07" db="EMBL/GenBank/DDBJ databases">
        <title>Transfer of Campylobacter canadensis to the novel genus Avispirillum gen. nov., that also includes two novel species recovered from migratory waterfowl: Avispirillum anseris sp. nov. and Avispirillum brantae sp. nov.</title>
        <authorList>
            <person name="Miller W.G."/>
            <person name="Chapman M.H."/>
            <person name="Yee E."/>
            <person name="Inglis G.D."/>
        </authorList>
    </citation>
    <scope>NUCLEOTIDE SEQUENCE [LARGE SCALE GENOMIC DNA]</scope>
    <source>
        <strain evidence="3 4">L283</strain>
    </source>
</reference>
<keyword evidence="4" id="KW-1185">Reference proteome</keyword>
<keyword evidence="2" id="KW-0472">Membrane</keyword>
<comment type="caution">
    <text evidence="3">The sequence shown here is derived from an EMBL/GenBank/DDBJ whole genome shotgun (WGS) entry which is preliminary data.</text>
</comment>
<protein>
    <submittedName>
        <fullName evidence="3">Uncharacterized protein</fullName>
    </submittedName>
</protein>
<keyword evidence="2" id="KW-0812">Transmembrane</keyword>